<feature type="compositionally biased region" description="Basic and acidic residues" evidence="1">
    <location>
        <begin position="93"/>
        <end position="103"/>
    </location>
</feature>
<evidence type="ECO:0000313" key="2">
    <source>
        <dbReference type="EMBL" id="BAD09248.1"/>
    </source>
</evidence>
<dbReference type="AlphaFoldDB" id="Q6ZFS7"/>
<feature type="region of interest" description="Disordered" evidence="1">
    <location>
        <begin position="34"/>
        <end position="103"/>
    </location>
</feature>
<feature type="compositionally biased region" description="Polar residues" evidence="1">
    <location>
        <begin position="52"/>
        <end position="63"/>
    </location>
</feature>
<accession>Q6ZFS7</accession>
<dbReference type="EMBL" id="AP004166">
    <property type="protein sequence ID" value="BAD09248.1"/>
    <property type="molecule type" value="Genomic_DNA"/>
</dbReference>
<evidence type="ECO:0000256" key="1">
    <source>
        <dbReference type="SAM" id="MobiDB-lite"/>
    </source>
</evidence>
<name>Q6ZFS7_ORYSJ</name>
<evidence type="ECO:0000313" key="3">
    <source>
        <dbReference type="Proteomes" id="UP000000763"/>
    </source>
</evidence>
<reference evidence="3" key="2">
    <citation type="journal article" date="2008" name="Nucleic Acids Res.">
        <title>The rice annotation project database (RAP-DB): 2008 update.</title>
        <authorList>
            <consortium name="The rice annotation project (RAP)"/>
        </authorList>
    </citation>
    <scope>GENOME REANNOTATION</scope>
    <source>
        <strain evidence="3">cv. Nipponbare</strain>
    </source>
</reference>
<feature type="compositionally biased region" description="Low complexity" evidence="1">
    <location>
        <begin position="75"/>
        <end position="91"/>
    </location>
</feature>
<sequence length="120" mass="13673">MVGPIQQERRRHFCWICPREHRCHRRCRRTSLGVEGEEEVVENRPPDPPAGNTATATVTGSANSSRRLHRHSRIRPAGAAEAIAATSSATGKGETRGRERDRLNERHKFTDRMNILKFTY</sequence>
<proteinExistence type="predicted"/>
<gene>
    <name evidence="2" type="primary">OJ1499_A07.13</name>
</gene>
<reference evidence="3" key="1">
    <citation type="journal article" date="2005" name="Nature">
        <title>The map-based sequence of the rice genome.</title>
        <authorList>
            <consortium name="International rice genome sequencing project (IRGSP)"/>
            <person name="Matsumoto T."/>
            <person name="Wu J."/>
            <person name="Kanamori H."/>
            <person name="Katayose Y."/>
            <person name="Fujisawa M."/>
            <person name="Namiki N."/>
            <person name="Mizuno H."/>
            <person name="Yamamoto K."/>
            <person name="Antonio B.A."/>
            <person name="Baba T."/>
            <person name="Sakata K."/>
            <person name="Nagamura Y."/>
            <person name="Aoki H."/>
            <person name="Arikawa K."/>
            <person name="Arita K."/>
            <person name="Bito T."/>
            <person name="Chiden Y."/>
            <person name="Fujitsuka N."/>
            <person name="Fukunaka R."/>
            <person name="Hamada M."/>
            <person name="Harada C."/>
            <person name="Hayashi A."/>
            <person name="Hijishita S."/>
            <person name="Honda M."/>
            <person name="Hosokawa S."/>
            <person name="Ichikawa Y."/>
            <person name="Idonuma A."/>
            <person name="Iijima M."/>
            <person name="Ikeda M."/>
            <person name="Ikeno M."/>
            <person name="Ito K."/>
            <person name="Ito S."/>
            <person name="Ito T."/>
            <person name="Ito Y."/>
            <person name="Ito Y."/>
            <person name="Iwabuchi A."/>
            <person name="Kamiya K."/>
            <person name="Karasawa W."/>
            <person name="Kurita K."/>
            <person name="Katagiri S."/>
            <person name="Kikuta A."/>
            <person name="Kobayashi H."/>
            <person name="Kobayashi N."/>
            <person name="Machita K."/>
            <person name="Maehara T."/>
            <person name="Masukawa M."/>
            <person name="Mizubayashi T."/>
            <person name="Mukai Y."/>
            <person name="Nagasaki H."/>
            <person name="Nagata Y."/>
            <person name="Naito S."/>
            <person name="Nakashima M."/>
            <person name="Nakama Y."/>
            <person name="Nakamichi Y."/>
            <person name="Nakamura M."/>
            <person name="Meguro A."/>
            <person name="Negishi M."/>
            <person name="Ohta I."/>
            <person name="Ohta T."/>
            <person name="Okamoto M."/>
            <person name="Ono N."/>
            <person name="Saji S."/>
            <person name="Sakaguchi M."/>
            <person name="Sakai K."/>
            <person name="Shibata M."/>
            <person name="Shimokawa T."/>
            <person name="Song J."/>
            <person name="Takazaki Y."/>
            <person name="Terasawa K."/>
            <person name="Tsugane M."/>
            <person name="Tsuji K."/>
            <person name="Ueda S."/>
            <person name="Waki K."/>
            <person name="Yamagata H."/>
            <person name="Yamamoto M."/>
            <person name="Yamamoto S."/>
            <person name="Yamane H."/>
            <person name="Yoshiki S."/>
            <person name="Yoshihara R."/>
            <person name="Yukawa K."/>
            <person name="Zhong H."/>
            <person name="Yano M."/>
            <person name="Yuan Q."/>
            <person name="Ouyang S."/>
            <person name="Liu J."/>
            <person name="Jones K.M."/>
            <person name="Gansberger K."/>
            <person name="Moffat K."/>
            <person name="Hill J."/>
            <person name="Bera J."/>
            <person name="Fadrosh D."/>
            <person name="Jin S."/>
            <person name="Johri S."/>
            <person name="Kim M."/>
            <person name="Overton L."/>
            <person name="Reardon M."/>
            <person name="Tsitrin T."/>
            <person name="Vuong H."/>
            <person name="Weaver B."/>
            <person name="Ciecko A."/>
            <person name="Tallon L."/>
            <person name="Jackson J."/>
            <person name="Pai G."/>
            <person name="Aken S.V."/>
            <person name="Utterback T."/>
            <person name="Reidmuller S."/>
            <person name="Feldblyum T."/>
            <person name="Hsiao J."/>
            <person name="Zismann V."/>
            <person name="Iobst S."/>
            <person name="de Vazeille A.R."/>
            <person name="Buell C.R."/>
            <person name="Ying K."/>
            <person name="Li Y."/>
            <person name="Lu T."/>
            <person name="Huang Y."/>
            <person name="Zhao Q."/>
            <person name="Feng Q."/>
            <person name="Zhang L."/>
            <person name="Zhu J."/>
            <person name="Weng Q."/>
            <person name="Mu J."/>
            <person name="Lu Y."/>
            <person name="Fan D."/>
            <person name="Liu Y."/>
            <person name="Guan J."/>
            <person name="Zhang Y."/>
            <person name="Yu S."/>
            <person name="Liu X."/>
            <person name="Zhang Y."/>
            <person name="Hong G."/>
            <person name="Han B."/>
            <person name="Choisne N."/>
            <person name="Demange N."/>
            <person name="Orjeda G."/>
            <person name="Samain S."/>
            <person name="Cattolico L."/>
            <person name="Pelletier E."/>
            <person name="Couloux A."/>
            <person name="Segurens B."/>
            <person name="Wincker P."/>
            <person name="D'Hont A."/>
            <person name="Scarpelli C."/>
            <person name="Weissenbach J."/>
            <person name="Salanoubat M."/>
            <person name="Quetier F."/>
            <person name="Yu Y."/>
            <person name="Kim H.R."/>
            <person name="Rambo T."/>
            <person name="Currie J."/>
            <person name="Collura K."/>
            <person name="Luo M."/>
            <person name="Yang T."/>
            <person name="Ammiraju J.S.S."/>
            <person name="Engler F."/>
            <person name="Soderlund C."/>
            <person name="Wing R.A."/>
            <person name="Palmer L.E."/>
            <person name="de la Bastide M."/>
            <person name="Spiegel L."/>
            <person name="Nascimento L."/>
            <person name="Zutavern T."/>
            <person name="O'Shaughnessy A."/>
            <person name="Dike S."/>
            <person name="Dedhia N."/>
            <person name="Preston R."/>
            <person name="Balija V."/>
            <person name="McCombie W.R."/>
            <person name="Chow T."/>
            <person name="Chen H."/>
            <person name="Chung M."/>
            <person name="Chen C."/>
            <person name="Shaw J."/>
            <person name="Wu H."/>
            <person name="Hsiao K."/>
            <person name="Chao Y."/>
            <person name="Chu M."/>
            <person name="Cheng C."/>
            <person name="Hour A."/>
            <person name="Lee P."/>
            <person name="Lin S."/>
            <person name="Lin Y."/>
            <person name="Liou J."/>
            <person name="Liu S."/>
            <person name="Hsing Y."/>
            <person name="Raghuvanshi S."/>
            <person name="Mohanty A."/>
            <person name="Bharti A.K."/>
            <person name="Gaur A."/>
            <person name="Gupta V."/>
            <person name="Kumar D."/>
            <person name="Ravi V."/>
            <person name="Vij S."/>
            <person name="Kapur A."/>
            <person name="Khurana P."/>
            <person name="Khurana P."/>
            <person name="Khurana J.P."/>
            <person name="Tyagi A.K."/>
            <person name="Gaikwad K."/>
            <person name="Singh A."/>
            <person name="Dalal V."/>
            <person name="Srivastava S."/>
            <person name="Dixit A."/>
            <person name="Pal A.K."/>
            <person name="Ghazi I.A."/>
            <person name="Yadav M."/>
            <person name="Pandit A."/>
            <person name="Bhargava A."/>
            <person name="Sureshbabu K."/>
            <person name="Batra K."/>
            <person name="Sharma T.R."/>
            <person name="Mohapatra T."/>
            <person name="Singh N.K."/>
            <person name="Messing J."/>
            <person name="Nelson A.B."/>
            <person name="Fuks G."/>
            <person name="Kavchok S."/>
            <person name="Keizer G."/>
            <person name="Linton E."/>
            <person name="Llaca V."/>
            <person name="Song R."/>
            <person name="Tanyolac B."/>
            <person name="Young S."/>
            <person name="Ho-Il K."/>
            <person name="Hahn J.H."/>
            <person name="Sangsakoo G."/>
            <person name="Vanavichit A."/>
            <person name="de Mattos Luiz.A.T."/>
            <person name="Zimmer P.D."/>
            <person name="Malone G."/>
            <person name="Dellagostin O."/>
            <person name="de Oliveira A.C."/>
            <person name="Bevan M."/>
            <person name="Bancroft I."/>
            <person name="Minx P."/>
            <person name="Cordum H."/>
            <person name="Wilson R."/>
            <person name="Cheng Z."/>
            <person name="Jin W."/>
            <person name="Jiang J."/>
            <person name="Leong S.A."/>
            <person name="Iwama H."/>
            <person name="Gojobori T."/>
            <person name="Itoh T."/>
            <person name="Niimura Y."/>
            <person name="Fujii Y."/>
            <person name="Habara T."/>
            <person name="Sakai H."/>
            <person name="Sato Y."/>
            <person name="Wilson G."/>
            <person name="Kumar K."/>
            <person name="McCouch S."/>
            <person name="Juretic N."/>
            <person name="Hoen D."/>
            <person name="Wright S."/>
            <person name="Bruskiewich R."/>
            <person name="Bureau T."/>
            <person name="Miyao A."/>
            <person name="Hirochika H."/>
            <person name="Nishikawa T."/>
            <person name="Kadowaki K."/>
            <person name="Sugiura M."/>
            <person name="Burr B."/>
            <person name="Sasaki T."/>
        </authorList>
    </citation>
    <scope>NUCLEOTIDE SEQUENCE [LARGE SCALE GENOMIC DNA]</scope>
    <source>
        <strain evidence="3">cv. Nipponbare</strain>
    </source>
</reference>
<dbReference type="Proteomes" id="UP000000763">
    <property type="component" value="Chromosome 8"/>
</dbReference>
<protein>
    <submittedName>
        <fullName evidence="2">Uncharacterized protein</fullName>
    </submittedName>
</protein>
<organism evidence="2 3">
    <name type="scientific">Oryza sativa subsp. japonica</name>
    <name type="common">Rice</name>
    <dbReference type="NCBI Taxonomy" id="39947"/>
    <lineage>
        <taxon>Eukaryota</taxon>
        <taxon>Viridiplantae</taxon>
        <taxon>Streptophyta</taxon>
        <taxon>Embryophyta</taxon>
        <taxon>Tracheophyta</taxon>
        <taxon>Spermatophyta</taxon>
        <taxon>Magnoliopsida</taxon>
        <taxon>Liliopsida</taxon>
        <taxon>Poales</taxon>
        <taxon>Poaceae</taxon>
        <taxon>BOP clade</taxon>
        <taxon>Oryzoideae</taxon>
        <taxon>Oryzeae</taxon>
        <taxon>Oryzinae</taxon>
        <taxon>Oryza</taxon>
        <taxon>Oryza sativa</taxon>
    </lineage>
</organism>